<dbReference type="GeneID" id="59334067"/>
<name>A0A8H6F7Y5_9LECA</name>
<dbReference type="RefSeq" id="XP_037147751.1">
    <property type="nucleotide sequence ID" value="XM_037296570.1"/>
</dbReference>
<accession>A0A8H6F7Y5</accession>
<dbReference type="Proteomes" id="UP000593566">
    <property type="component" value="Unassembled WGS sequence"/>
</dbReference>
<evidence type="ECO:0000256" key="1">
    <source>
        <dbReference type="SAM" id="MobiDB-lite"/>
    </source>
</evidence>
<keyword evidence="3" id="KW-1185">Reference proteome</keyword>
<evidence type="ECO:0000313" key="3">
    <source>
        <dbReference type="Proteomes" id="UP000593566"/>
    </source>
</evidence>
<sequence>MPSRRVEGFLSSLTEQEYHASRARFERTEARAAIMSYEEFLEQLELQNQWEAASRRDEARNNRADHAANGFGGFDYLGSWIPCSRKARDRHASGSSHGHGDHRGISRRDYEAYYGDESLAGESDGFHAEGGSGNLGARTQSGAFNSYGPAHRHTGYSTEDIADFGGRDYRHRASPPPRRGGMSLGERSAAQPSLADASSRHNGGRQDLPSQDRDDSYDSDASFASSSRRYDGRHNPAGRRH</sequence>
<reference evidence="2 3" key="1">
    <citation type="journal article" date="2020" name="Genomics">
        <title>Complete, high-quality genomes from long-read metagenomic sequencing of two wolf lichen thalli reveals enigmatic genome architecture.</title>
        <authorList>
            <person name="McKenzie S.K."/>
            <person name="Walston R.F."/>
            <person name="Allen J.L."/>
        </authorList>
    </citation>
    <scope>NUCLEOTIDE SEQUENCE [LARGE SCALE GENOMIC DNA]</scope>
    <source>
        <strain evidence="2">WasteWater1</strain>
    </source>
</reference>
<dbReference type="AlphaFoldDB" id="A0A8H6F7Y5"/>
<comment type="caution">
    <text evidence="2">The sequence shown here is derived from an EMBL/GenBank/DDBJ whole genome shotgun (WGS) entry which is preliminary data.</text>
</comment>
<evidence type="ECO:0000313" key="2">
    <source>
        <dbReference type="EMBL" id="KAF6218316.1"/>
    </source>
</evidence>
<feature type="region of interest" description="Disordered" evidence="1">
    <location>
        <begin position="124"/>
        <end position="241"/>
    </location>
</feature>
<protein>
    <submittedName>
        <fullName evidence="2">Uncharacterized protein</fullName>
    </submittedName>
</protein>
<dbReference type="EMBL" id="JACCJB010000022">
    <property type="protein sequence ID" value="KAF6218316.1"/>
    <property type="molecule type" value="Genomic_DNA"/>
</dbReference>
<gene>
    <name evidence="2" type="ORF">HO133_005662</name>
</gene>
<organism evidence="2 3">
    <name type="scientific">Letharia lupina</name>
    <dbReference type="NCBI Taxonomy" id="560253"/>
    <lineage>
        <taxon>Eukaryota</taxon>
        <taxon>Fungi</taxon>
        <taxon>Dikarya</taxon>
        <taxon>Ascomycota</taxon>
        <taxon>Pezizomycotina</taxon>
        <taxon>Lecanoromycetes</taxon>
        <taxon>OSLEUM clade</taxon>
        <taxon>Lecanoromycetidae</taxon>
        <taxon>Lecanorales</taxon>
        <taxon>Lecanorineae</taxon>
        <taxon>Parmeliaceae</taxon>
        <taxon>Letharia</taxon>
    </lineage>
</organism>
<proteinExistence type="predicted"/>